<evidence type="ECO:0000313" key="2">
    <source>
        <dbReference type="Proteomes" id="UP001550603"/>
    </source>
</evidence>
<comment type="caution">
    <text evidence="1">The sequence shown here is derived from an EMBL/GenBank/DDBJ whole genome shotgun (WGS) entry which is preliminary data.</text>
</comment>
<sequence>MGSKRTDELVAKLRENGASVVKRGSRYRVTQPGRELCFLGTSDPKEYKGMENKITQLRRKGYVV</sequence>
<evidence type="ECO:0000313" key="1">
    <source>
        <dbReference type="EMBL" id="MEU2264982.1"/>
    </source>
</evidence>
<organism evidence="1 2">
    <name type="scientific">Streptomyces olindensis</name>
    <dbReference type="NCBI Taxonomy" id="358823"/>
    <lineage>
        <taxon>Bacteria</taxon>
        <taxon>Bacillati</taxon>
        <taxon>Actinomycetota</taxon>
        <taxon>Actinomycetes</taxon>
        <taxon>Kitasatosporales</taxon>
        <taxon>Streptomycetaceae</taxon>
        <taxon>Streptomyces</taxon>
    </lineage>
</organism>
<accession>A0ABV2XMA7</accession>
<dbReference type="RefSeq" id="WP_359784358.1">
    <property type="nucleotide sequence ID" value="NZ_JBEYBN010000001.1"/>
</dbReference>
<gene>
    <name evidence="1" type="ORF">ABZ568_00710</name>
</gene>
<reference evidence="1 2" key="1">
    <citation type="submission" date="2024-06" db="EMBL/GenBank/DDBJ databases">
        <title>The Natural Products Discovery Center: Release of the First 8490 Sequenced Strains for Exploring Actinobacteria Biosynthetic Diversity.</title>
        <authorList>
            <person name="Kalkreuter E."/>
            <person name="Kautsar S.A."/>
            <person name="Yang D."/>
            <person name="Bader C.D."/>
            <person name="Teijaro C.N."/>
            <person name="Fluegel L."/>
            <person name="Davis C.M."/>
            <person name="Simpson J.R."/>
            <person name="Lauterbach L."/>
            <person name="Steele A.D."/>
            <person name="Gui C."/>
            <person name="Meng S."/>
            <person name="Li G."/>
            <person name="Viehrig K."/>
            <person name="Ye F."/>
            <person name="Su P."/>
            <person name="Kiefer A.F."/>
            <person name="Nichols A."/>
            <person name="Cepeda A.J."/>
            <person name="Yan W."/>
            <person name="Fan B."/>
            <person name="Jiang Y."/>
            <person name="Adhikari A."/>
            <person name="Zheng C.-J."/>
            <person name="Schuster L."/>
            <person name="Cowan T.M."/>
            <person name="Smanski M.J."/>
            <person name="Chevrette M.G."/>
            <person name="De Carvalho L.P.S."/>
            <person name="Shen B."/>
        </authorList>
    </citation>
    <scope>NUCLEOTIDE SEQUENCE [LARGE SCALE GENOMIC DNA]</scope>
    <source>
        <strain evidence="1 2">NPDC019583</strain>
    </source>
</reference>
<keyword evidence="2" id="KW-1185">Reference proteome</keyword>
<dbReference type="Proteomes" id="UP001550603">
    <property type="component" value="Unassembled WGS sequence"/>
</dbReference>
<protein>
    <submittedName>
        <fullName evidence="1">Uncharacterized protein</fullName>
    </submittedName>
</protein>
<name>A0ABV2XMA7_9ACTN</name>
<dbReference type="EMBL" id="JBEYBN010000001">
    <property type="protein sequence ID" value="MEU2264982.1"/>
    <property type="molecule type" value="Genomic_DNA"/>
</dbReference>
<proteinExistence type="predicted"/>